<accession>A0ABW7YQ78</accession>
<dbReference type="PANTHER" id="PTHR10443">
    <property type="entry name" value="MICROSOMAL DIPEPTIDASE"/>
    <property type="match status" value="1"/>
</dbReference>
<organism evidence="1 2">
    <name type="scientific">Nonomuraea typhae</name>
    <dbReference type="NCBI Taxonomy" id="2603600"/>
    <lineage>
        <taxon>Bacteria</taxon>
        <taxon>Bacillati</taxon>
        <taxon>Actinomycetota</taxon>
        <taxon>Actinomycetes</taxon>
        <taxon>Streptosporangiales</taxon>
        <taxon>Streptosporangiaceae</taxon>
        <taxon>Nonomuraea</taxon>
    </lineage>
</organism>
<dbReference type="RefSeq" id="WP_397081244.1">
    <property type="nucleotide sequence ID" value="NZ_JBITGY010000003.1"/>
</dbReference>
<keyword evidence="2" id="KW-1185">Reference proteome</keyword>
<evidence type="ECO:0000313" key="2">
    <source>
        <dbReference type="Proteomes" id="UP001612741"/>
    </source>
</evidence>
<dbReference type="PROSITE" id="PS51365">
    <property type="entry name" value="RENAL_DIPEPTIDASE_2"/>
    <property type="match status" value="1"/>
</dbReference>
<dbReference type="Proteomes" id="UP001612741">
    <property type="component" value="Unassembled WGS sequence"/>
</dbReference>
<dbReference type="Gene3D" id="3.20.20.140">
    <property type="entry name" value="Metal-dependent hydrolases"/>
    <property type="match status" value="1"/>
</dbReference>
<gene>
    <name evidence="1" type="ORF">ACIBG2_11385</name>
</gene>
<dbReference type="InterPro" id="IPR032466">
    <property type="entry name" value="Metal_Hydrolase"/>
</dbReference>
<comment type="caution">
    <text evidence="1">The sequence shown here is derived from an EMBL/GenBank/DDBJ whole genome shotgun (WGS) entry which is preliminary data.</text>
</comment>
<evidence type="ECO:0000313" key="1">
    <source>
        <dbReference type="EMBL" id="MFI6497983.1"/>
    </source>
</evidence>
<protein>
    <submittedName>
        <fullName evidence="1">Dipeptidase</fullName>
    </submittedName>
</protein>
<dbReference type="SUPFAM" id="SSF51556">
    <property type="entry name" value="Metallo-dependent hydrolases"/>
    <property type="match status" value="1"/>
</dbReference>
<dbReference type="InterPro" id="IPR008257">
    <property type="entry name" value="Pept_M19"/>
</dbReference>
<reference evidence="1 2" key="1">
    <citation type="submission" date="2024-10" db="EMBL/GenBank/DDBJ databases">
        <title>The Natural Products Discovery Center: Release of the First 8490 Sequenced Strains for Exploring Actinobacteria Biosynthetic Diversity.</title>
        <authorList>
            <person name="Kalkreuter E."/>
            <person name="Kautsar S.A."/>
            <person name="Yang D."/>
            <person name="Bader C.D."/>
            <person name="Teijaro C.N."/>
            <person name="Fluegel L."/>
            <person name="Davis C.M."/>
            <person name="Simpson J.R."/>
            <person name="Lauterbach L."/>
            <person name="Steele A.D."/>
            <person name="Gui C."/>
            <person name="Meng S."/>
            <person name="Li G."/>
            <person name="Viehrig K."/>
            <person name="Ye F."/>
            <person name="Su P."/>
            <person name="Kiefer A.F."/>
            <person name="Nichols A."/>
            <person name="Cepeda A.J."/>
            <person name="Yan W."/>
            <person name="Fan B."/>
            <person name="Jiang Y."/>
            <person name="Adhikari A."/>
            <person name="Zheng C.-J."/>
            <person name="Schuster L."/>
            <person name="Cowan T.M."/>
            <person name="Smanski M.J."/>
            <person name="Chevrette M.G."/>
            <person name="De Carvalho L.P.S."/>
            <person name="Shen B."/>
        </authorList>
    </citation>
    <scope>NUCLEOTIDE SEQUENCE [LARGE SCALE GENOMIC DNA]</scope>
    <source>
        <strain evidence="1 2">NPDC050545</strain>
    </source>
</reference>
<dbReference type="Pfam" id="PF01244">
    <property type="entry name" value="Peptidase_M19"/>
    <property type="match status" value="1"/>
</dbReference>
<name>A0ABW7YQ78_9ACTN</name>
<proteinExistence type="predicted"/>
<dbReference type="PANTHER" id="PTHR10443:SF12">
    <property type="entry name" value="DIPEPTIDASE"/>
    <property type="match status" value="1"/>
</dbReference>
<sequence>MSLGYIVVNALGVLDDPNAVPAAAAQLVQTSDQLTVSERTLADAHASGVTAINVTLGYTMGDFPPYEHTLREIETWDTIIRTHPQDLMRVGAARDIAEAGRQGKIGIIYGFQNAAAVEDRPERVAAFAGLGVRVIQLTYNQANQIGDGSTAPENRGLTPLGHEVVAALNEHRLMVDLSHSGERTCLEATRASRRPVSVNHTGCRALVDLPRNKTDEELRLVAAGGGFVGIYFMPFLNASGHATARDVVEHIAHAVNVCGEDHVGIGTDGTITAIDDLDAYRDRLAEHVAQRQAAGAAAAGERSDTFPFVADLRGVGQFRELARLLEQRGYSSTRIEKILGRNFCTYAKEVWGK</sequence>
<dbReference type="EMBL" id="JBITGY010000003">
    <property type="protein sequence ID" value="MFI6497983.1"/>
    <property type="molecule type" value="Genomic_DNA"/>
</dbReference>